<dbReference type="PANTHER" id="PTHR14778">
    <property type="entry name" value="KINETOCHORE-ASSOCIATED PROTEIN DSN1 HOMOLOG"/>
    <property type="match status" value="1"/>
</dbReference>
<feature type="compositionally biased region" description="Pro residues" evidence="1">
    <location>
        <begin position="497"/>
        <end position="506"/>
    </location>
</feature>
<protein>
    <recommendedName>
        <fullName evidence="4">Mis12-Mtw1 family protein</fullName>
    </recommendedName>
</protein>
<dbReference type="GO" id="GO:0007059">
    <property type="term" value="P:chromosome segregation"/>
    <property type="evidence" value="ECO:0007669"/>
    <property type="project" value="InterPro"/>
</dbReference>
<dbReference type="EMBL" id="CP120628">
    <property type="protein sequence ID" value="WEW59137.1"/>
    <property type="molecule type" value="Genomic_DNA"/>
</dbReference>
<feature type="region of interest" description="Disordered" evidence="1">
    <location>
        <begin position="444"/>
        <end position="479"/>
    </location>
</feature>
<feature type="compositionally biased region" description="Basic residues" evidence="1">
    <location>
        <begin position="154"/>
        <end position="163"/>
    </location>
</feature>
<name>A0AAF0DK72_9EURO</name>
<feature type="compositionally biased region" description="Basic and acidic residues" evidence="1">
    <location>
        <begin position="272"/>
        <end position="285"/>
    </location>
</feature>
<feature type="compositionally biased region" description="Polar residues" evidence="1">
    <location>
        <begin position="173"/>
        <end position="183"/>
    </location>
</feature>
<organism evidence="2 3">
    <name type="scientific">Emydomyces testavorans</name>
    <dbReference type="NCBI Taxonomy" id="2070801"/>
    <lineage>
        <taxon>Eukaryota</taxon>
        <taxon>Fungi</taxon>
        <taxon>Dikarya</taxon>
        <taxon>Ascomycota</taxon>
        <taxon>Pezizomycotina</taxon>
        <taxon>Eurotiomycetes</taxon>
        <taxon>Eurotiomycetidae</taxon>
        <taxon>Onygenales</taxon>
        <taxon>Nannizziopsiaceae</taxon>
        <taxon>Emydomyces</taxon>
    </lineage>
</organism>
<feature type="region of interest" description="Disordered" evidence="1">
    <location>
        <begin position="131"/>
        <end position="297"/>
    </location>
</feature>
<evidence type="ECO:0000313" key="3">
    <source>
        <dbReference type="Proteomes" id="UP001219355"/>
    </source>
</evidence>
<keyword evidence="3" id="KW-1185">Reference proteome</keyword>
<gene>
    <name evidence="2" type="ORF">PRK78_004606</name>
</gene>
<feature type="compositionally biased region" description="Polar residues" evidence="1">
    <location>
        <begin position="460"/>
        <end position="473"/>
    </location>
</feature>
<feature type="region of interest" description="Disordered" evidence="1">
    <location>
        <begin position="582"/>
        <end position="606"/>
    </location>
</feature>
<dbReference type="AlphaFoldDB" id="A0AAF0DK72"/>
<feature type="region of interest" description="Disordered" evidence="1">
    <location>
        <begin position="494"/>
        <end position="524"/>
    </location>
</feature>
<dbReference type="Proteomes" id="UP001219355">
    <property type="component" value="Chromosome 2"/>
</dbReference>
<feature type="region of interest" description="Disordered" evidence="1">
    <location>
        <begin position="82"/>
        <end position="106"/>
    </location>
</feature>
<evidence type="ECO:0000256" key="1">
    <source>
        <dbReference type="SAM" id="MobiDB-lite"/>
    </source>
</evidence>
<accession>A0AAF0DK72</accession>
<sequence length="626" mass="69368">MIAVLSPARASTTNKLTLYSHLDGALNESLTADWVHSPATRYQLHNRKLSEDTFTTLCALPARLEQSIPEGLLAMSQMQIRVQEKDPSTHGRTRNSTKVARKENTAVNGWSEMAMKRKAVDYEEDIEGFQFSRTSRSKKPRSSPESAFEDPAPQKRRVRKQHGKGIPTRSRDSTGSSSETPNGHITAEPSSRRSKRLANDVSQELENPSRSKKKDTGSVVVHSTTKKRRPGRTKRPDILAEVAEKDDTRETSTPQPQAAGAKIALPFADTPVIERNKEMRQDRGRGQRRSSFGMRGRRASSLIDSGASNALPHDKVDTADFYKHIESEDLSEPRRMRQLLTWCATRAMGEKPSGSRSDDESAKLAARVIQEEMLKEFSNRSELSDWFSREETTPPAVIVKKPNPKNVQNLEKIKELEDHIHRSAFSPFGRLQAERQSLAALLRPPSVPNVYTPPSEDAEQQSQLYQKPPANTNSIDSSLLDPSQQSLLDILREPVFPSQPQPPPQPSLSTVRPTDTSDPISSLASRLSSLSSSLAPTLDSFAAGIHGLELYRSAADNVASGILKMCARRLEERDLRAMARLRGAGGAESEAEGDDDGGGGVLVKREEVEREDLRPVLGALSRLERR</sequence>
<dbReference type="GO" id="GO:0000444">
    <property type="term" value="C:MIS12/MIND type complex"/>
    <property type="evidence" value="ECO:0007669"/>
    <property type="project" value="InterPro"/>
</dbReference>
<dbReference type="PANTHER" id="PTHR14778:SF2">
    <property type="entry name" value="KINETOCHORE-ASSOCIATED PROTEIN DSN1 HOMOLOG"/>
    <property type="match status" value="1"/>
</dbReference>
<dbReference type="GO" id="GO:0051301">
    <property type="term" value="P:cell division"/>
    <property type="evidence" value="ECO:0007669"/>
    <property type="project" value="InterPro"/>
</dbReference>
<feature type="compositionally biased region" description="Basic residues" evidence="1">
    <location>
        <begin position="224"/>
        <end position="233"/>
    </location>
</feature>
<dbReference type="Pfam" id="PF08202">
    <property type="entry name" value="MIS13"/>
    <property type="match status" value="1"/>
</dbReference>
<dbReference type="InterPro" id="IPR013218">
    <property type="entry name" value="Dsn1/Mis13"/>
</dbReference>
<evidence type="ECO:0008006" key="4">
    <source>
        <dbReference type="Google" id="ProtNLM"/>
    </source>
</evidence>
<reference evidence="2" key="1">
    <citation type="submission" date="2023-03" db="EMBL/GenBank/DDBJ databases">
        <title>Emydomyces testavorans Genome Sequence.</title>
        <authorList>
            <person name="Hoyer L."/>
        </authorList>
    </citation>
    <scope>NUCLEOTIDE SEQUENCE</scope>
    <source>
        <strain evidence="2">16-2883</strain>
    </source>
</reference>
<proteinExistence type="predicted"/>
<evidence type="ECO:0000313" key="2">
    <source>
        <dbReference type="EMBL" id="WEW59137.1"/>
    </source>
</evidence>
<feature type="compositionally biased region" description="Basic and acidic residues" evidence="1">
    <location>
        <begin position="234"/>
        <end position="250"/>
    </location>
</feature>